<dbReference type="GO" id="GO:0007059">
    <property type="term" value="P:chromosome segregation"/>
    <property type="evidence" value="ECO:0007669"/>
    <property type="project" value="UniProtKB-KW"/>
</dbReference>
<evidence type="ECO:0000256" key="9">
    <source>
        <dbReference type="ARBA" id="ARBA00048017"/>
    </source>
</evidence>
<keyword evidence="4" id="KW-0156">Chromatin regulator</keyword>
<keyword evidence="5" id="KW-0012">Acyltransferase</keyword>
<protein>
    <recommendedName>
        <fullName evidence="8">N-alpha-acetyltransferase 60</fullName>
        <ecNumber evidence="7">2.3.1.259</ecNumber>
        <ecNumber evidence="1">2.3.1.48</ecNumber>
    </recommendedName>
</protein>
<comment type="catalytic activity">
    <reaction evidence="10">
        <text>N-terminal L-methionyl-[transmembrane protein] + acetyl-CoA = N-terminal N(alpha)-acetyl-L-methionyl-[transmembrane protein] + CoA + H(+)</text>
        <dbReference type="Rhea" id="RHEA:50604"/>
        <dbReference type="Rhea" id="RHEA-COMP:12745"/>
        <dbReference type="Rhea" id="RHEA-COMP:12746"/>
        <dbReference type="ChEBI" id="CHEBI:15378"/>
        <dbReference type="ChEBI" id="CHEBI:57287"/>
        <dbReference type="ChEBI" id="CHEBI:57288"/>
        <dbReference type="ChEBI" id="CHEBI:64731"/>
        <dbReference type="ChEBI" id="CHEBI:133414"/>
        <dbReference type="EC" id="2.3.1.259"/>
    </reaction>
</comment>
<dbReference type="VEuPathDB" id="TriTrypDB:LpyrH10_13_1630"/>
<keyword evidence="12" id="KW-0472">Membrane</keyword>
<feature type="region of interest" description="Disordered" evidence="11">
    <location>
        <begin position="607"/>
        <end position="631"/>
    </location>
</feature>
<evidence type="ECO:0000256" key="2">
    <source>
        <dbReference type="ARBA" id="ARBA00022679"/>
    </source>
</evidence>
<dbReference type="OrthoDB" id="273747at2759"/>
<evidence type="ECO:0000256" key="12">
    <source>
        <dbReference type="SAM" id="Phobius"/>
    </source>
</evidence>
<dbReference type="CDD" id="cd04301">
    <property type="entry name" value="NAT_SF"/>
    <property type="match status" value="1"/>
</dbReference>
<dbReference type="GeneID" id="26906507"/>
<dbReference type="OMA" id="AQDYLHY"/>
<evidence type="ECO:0000313" key="14">
    <source>
        <dbReference type="EMBL" id="KPA78618.1"/>
    </source>
</evidence>
<feature type="domain" description="N-acetyltransferase" evidence="13">
    <location>
        <begin position="288"/>
        <end position="343"/>
    </location>
</feature>
<comment type="catalytic activity">
    <reaction evidence="9">
        <text>L-lysyl-[protein] + acetyl-CoA = N(6)-acetyl-L-lysyl-[protein] + CoA + H(+)</text>
        <dbReference type="Rhea" id="RHEA:45948"/>
        <dbReference type="Rhea" id="RHEA-COMP:9752"/>
        <dbReference type="Rhea" id="RHEA-COMP:10731"/>
        <dbReference type="ChEBI" id="CHEBI:15378"/>
        <dbReference type="ChEBI" id="CHEBI:29969"/>
        <dbReference type="ChEBI" id="CHEBI:57287"/>
        <dbReference type="ChEBI" id="CHEBI:57288"/>
        <dbReference type="ChEBI" id="CHEBI:61930"/>
        <dbReference type="EC" id="2.3.1.48"/>
    </reaction>
</comment>
<evidence type="ECO:0000259" key="13">
    <source>
        <dbReference type="Pfam" id="PF00583"/>
    </source>
</evidence>
<feature type="compositionally biased region" description="Polar residues" evidence="11">
    <location>
        <begin position="260"/>
        <end position="269"/>
    </location>
</feature>
<feature type="region of interest" description="Disordered" evidence="11">
    <location>
        <begin position="251"/>
        <end position="282"/>
    </location>
</feature>
<evidence type="ECO:0000256" key="7">
    <source>
        <dbReference type="ARBA" id="ARBA00026111"/>
    </source>
</evidence>
<keyword evidence="12" id="KW-0812">Transmembrane</keyword>
<dbReference type="InterPro" id="IPR000182">
    <property type="entry name" value="GNAT_dom"/>
</dbReference>
<feature type="compositionally biased region" description="Low complexity" evidence="11">
    <location>
        <begin position="675"/>
        <end position="686"/>
    </location>
</feature>
<feature type="region of interest" description="Disordered" evidence="11">
    <location>
        <begin position="372"/>
        <end position="394"/>
    </location>
</feature>
<comment type="caution">
    <text evidence="14">The sequence shown here is derived from an EMBL/GenBank/DDBJ whole genome shotgun (WGS) entry which is preliminary data.</text>
</comment>
<dbReference type="RefSeq" id="XP_015657057.1">
    <property type="nucleotide sequence ID" value="XM_015804483.1"/>
</dbReference>
<evidence type="ECO:0000256" key="8">
    <source>
        <dbReference type="ARBA" id="ARBA00026144"/>
    </source>
</evidence>
<evidence type="ECO:0000313" key="15">
    <source>
        <dbReference type="Proteomes" id="UP000037923"/>
    </source>
</evidence>
<dbReference type="PANTHER" id="PTHR14744:SF15">
    <property type="entry name" value="N-ALPHA-ACETYLTRANSFERASE 60"/>
    <property type="match status" value="1"/>
</dbReference>
<dbReference type="InterPro" id="IPR016181">
    <property type="entry name" value="Acyl_CoA_acyltransferase"/>
</dbReference>
<dbReference type="InterPro" id="IPR045141">
    <property type="entry name" value="NAA60-like"/>
</dbReference>
<keyword evidence="12" id="KW-1133">Transmembrane helix</keyword>
<name>A0A0N0DU98_LEPPY</name>
<feature type="region of interest" description="Disordered" evidence="11">
    <location>
        <begin position="675"/>
        <end position="694"/>
    </location>
</feature>
<evidence type="ECO:0000256" key="4">
    <source>
        <dbReference type="ARBA" id="ARBA00022853"/>
    </source>
</evidence>
<dbReference type="Proteomes" id="UP000037923">
    <property type="component" value="Unassembled WGS sequence"/>
</dbReference>
<feature type="region of interest" description="Disordered" evidence="11">
    <location>
        <begin position="31"/>
        <end position="84"/>
    </location>
</feature>
<evidence type="ECO:0000256" key="1">
    <source>
        <dbReference type="ARBA" id="ARBA00013184"/>
    </source>
</evidence>
<dbReference type="EC" id="2.3.1.259" evidence="7"/>
<keyword evidence="3" id="KW-0159">Chromosome partition</keyword>
<evidence type="ECO:0000256" key="10">
    <source>
        <dbReference type="ARBA" id="ARBA00048848"/>
    </source>
</evidence>
<dbReference type="GO" id="GO:0120518">
    <property type="term" value="F:protein N-terminal-methionine acetyltransferase activity"/>
    <property type="evidence" value="ECO:0007669"/>
    <property type="project" value="UniProtKB-EC"/>
</dbReference>
<dbReference type="SUPFAM" id="SSF55729">
    <property type="entry name" value="Acyl-CoA N-acyltransferases (Nat)"/>
    <property type="match status" value="2"/>
</dbReference>
<accession>A0A0N0DU98</accession>
<proteinExistence type="inferred from homology"/>
<dbReference type="Pfam" id="PF00583">
    <property type="entry name" value="Acetyltransf_1"/>
    <property type="match status" value="1"/>
</dbReference>
<evidence type="ECO:0000256" key="3">
    <source>
        <dbReference type="ARBA" id="ARBA00022829"/>
    </source>
</evidence>
<evidence type="ECO:0000256" key="11">
    <source>
        <dbReference type="SAM" id="MobiDB-lite"/>
    </source>
</evidence>
<feature type="compositionally biased region" description="Low complexity" evidence="11">
    <location>
        <begin position="68"/>
        <end position="79"/>
    </location>
</feature>
<comment type="similarity">
    <text evidence="6">Belongs to the acetyltransferase family. NAA60 subfamily.</text>
</comment>
<dbReference type="PANTHER" id="PTHR14744">
    <property type="entry name" value="N-ALPHA-ACETYLTRANSFERASE 60"/>
    <property type="match status" value="1"/>
</dbReference>
<dbReference type="GO" id="GO:0000139">
    <property type="term" value="C:Golgi membrane"/>
    <property type="evidence" value="ECO:0007669"/>
    <property type="project" value="TreeGrafter"/>
</dbReference>
<evidence type="ECO:0000256" key="5">
    <source>
        <dbReference type="ARBA" id="ARBA00023315"/>
    </source>
</evidence>
<feature type="compositionally biased region" description="Polar residues" evidence="11">
    <location>
        <begin position="607"/>
        <end position="622"/>
    </location>
</feature>
<evidence type="ECO:0000256" key="6">
    <source>
        <dbReference type="ARBA" id="ARBA00025774"/>
    </source>
</evidence>
<sequence>MMGTAPLASTPAEAESVEVYRRYPPPEILQLAARPRASPAPPLCSASSADPVTPRHRSPAASPPPSAASPSSSSQPAEAFQNKDDGAHVRVDERAAAECGENQTGKHKPTSHVSVRLRWGVEADDLRRVYELHEDAFPLSYEPAYYEHLLNHDTWMGLVATVTPKAYTQWVDRAATEEVEEGEEEETKKAGDDVPLAWFPGYTPSPAEAATGPRPVPPSASQRPLTVEMCNERAQVDSMLTELEYIAHRRQRAEAKTAEKTQSYGSSGSRSEDKKNTPEDDDSAYTEVVGFILGQCGYARHDDGHLFTNPTSYIGSFVVDPRFQCCGLGSALLQRYLIYATQQRPLYAQDYLHYDERKLIAMLVQAQLKKRSGSPSTADANGNHSHNGSGSKGDNVAAAAKYATSGPSSASAPSPLPSLFYQLVSAYLPETLAWWEDRQTRQRLRERGLSEDQIDAQRFRDLLAPDVLTDEEADEVRRDARRFVVQTGTREVWLHCLPGNAKANLLYARRGFRLHRLLRDYYNVDEEKYDAYLLMYVSPAVVVGTDDGLVGATQHPLAVAGAAAMGAEMDSVMQQQDSEGLAQLNNTISASAAAVVVGEGMRRRYTNRTTAGSPEQAATANDSGAPLPFTDPTAGIAVAAVHRDASSASSLPPADSSVESNTDAVWKTPAVFSSNPSVSAAAAPSSGTRRSLGNASWLTPRTYPVVADIILCTAAEGQAEWRRRVGGSGDVTGQRSWWETGREVVFLANAIGLFCAVLWLTYNVGVTGKVE</sequence>
<gene>
    <name evidence="14" type="ORF">ABB37_06218</name>
</gene>
<dbReference type="GO" id="GO:0004402">
    <property type="term" value="F:histone acetyltransferase activity"/>
    <property type="evidence" value="ECO:0007669"/>
    <property type="project" value="TreeGrafter"/>
</dbReference>
<reference evidence="14 15" key="1">
    <citation type="submission" date="2015-07" db="EMBL/GenBank/DDBJ databases">
        <title>High-quality genome of monoxenous trypanosomatid Leptomonas pyrrhocoris.</title>
        <authorList>
            <person name="Flegontov P."/>
            <person name="Butenko A."/>
            <person name="Firsov S."/>
            <person name="Vlcek C."/>
            <person name="Logacheva M.D."/>
            <person name="Field M."/>
            <person name="Filatov D."/>
            <person name="Flegontova O."/>
            <person name="Gerasimov E."/>
            <person name="Jackson A.P."/>
            <person name="Kelly S."/>
            <person name="Opperdoes F."/>
            <person name="O'Reilly A."/>
            <person name="Votypka J."/>
            <person name="Yurchenko V."/>
            <person name="Lukes J."/>
        </authorList>
    </citation>
    <scope>NUCLEOTIDE SEQUENCE [LARGE SCALE GENOMIC DNA]</scope>
    <source>
        <strain evidence="14">H10</strain>
    </source>
</reference>
<keyword evidence="2" id="KW-0808">Transferase</keyword>
<feature type="compositionally biased region" description="Low complexity" evidence="11">
    <location>
        <begin position="31"/>
        <end position="49"/>
    </location>
</feature>
<dbReference type="EMBL" id="LGTL01000013">
    <property type="protein sequence ID" value="KPA78618.1"/>
    <property type="molecule type" value="Genomic_DNA"/>
</dbReference>
<dbReference type="Gene3D" id="3.40.630.30">
    <property type="match status" value="2"/>
</dbReference>
<dbReference type="AlphaFoldDB" id="A0A0N0DU98"/>
<feature type="transmembrane region" description="Helical" evidence="12">
    <location>
        <begin position="744"/>
        <end position="762"/>
    </location>
</feature>
<dbReference type="EC" id="2.3.1.48" evidence="1"/>
<keyword evidence="15" id="KW-1185">Reference proteome</keyword>
<organism evidence="14 15">
    <name type="scientific">Leptomonas pyrrhocoris</name>
    <name type="common">Firebug parasite</name>
    <dbReference type="NCBI Taxonomy" id="157538"/>
    <lineage>
        <taxon>Eukaryota</taxon>
        <taxon>Discoba</taxon>
        <taxon>Euglenozoa</taxon>
        <taxon>Kinetoplastea</taxon>
        <taxon>Metakinetoplastina</taxon>
        <taxon>Trypanosomatida</taxon>
        <taxon>Trypanosomatidae</taxon>
        <taxon>Leishmaniinae</taxon>
        <taxon>Leptomonas</taxon>
    </lineage>
</organism>
<feature type="region of interest" description="Disordered" evidence="11">
    <location>
        <begin position="176"/>
        <end position="224"/>
    </location>
</feature>